<dbReference type="CDD" id="cd00067">
    <property type="entry name" value="GAL4"/>
    <property type="match status" value="1"/>
</dbReference>
<evidence type="ECO:0000256" key="5">
    <source>
        <dbReference type="SAM" id="Coils"/>
    </source>
</evidence>
<dbReference type="Proteomes" id="UP000007129">
    <property type="component" value="Unassembled WGS sequence"/>
</dbReference>
<dbReference type="Gene3D" id="4.10.240.10">
    <property type="entry name" value="Zn(2)-C6 fungal-type DNA-binding domain"/>
    <property type="match status" value="1"/>
</dbReference>
<dbReference type="GO" id="GO:0000981">
    <property type="term" value="F:DNA-binding transcription factor activity, RNA polymerase II-specific"/>
    <property type="evidence" value="ECO:0007669"/>
    <property type="project" value="InterPro"/>
</dbReference>
<dbReference type="STRING" id="1126212.K2QZQ3"/>
<evidence type="ECO:0000256" key="2">
    <source>
        <dbReference type="ARBA" id="ARBA00022723"/>
    </source>
</evidence>
<dbReference type="OrthoDB" id="1919336at2759"/>
<accession>K2QZQ3</accession>
<dbReference type="InterPro" id="IPR050987">
    <property type="entry name" value="AtrR-like"/>
</dbReference>
<proteinExistence type="predicted"/>
<protein>
    <recommendedName>
        <fullName evidence="7">Zn(2)-C6 fungal-type domain-containing protein</fullName>
    </recommendedName>
</protein>
<evidence type="ECO:0000259" key="7">
    <source>
        <dbReference type="Pfam" id="PF00172"/>
    </source>
</evidence>
<reference evidence="8 9" key="1">
    <citation type="journal article" date="2012" name="BMC Genomics">
        <title>Tools to kill: Genome of one of the most destructive plant pathogenic fungi Macrophomina phaseolina.</title>
        <authorList>
            <person name="Islam M.S."/>
            <person name="Haque M.S."/>
            <person name="Islam M.M."/>
            <person name="Emdad E.M."/>
            <person name="Halim A."/>
            <person name="Hossen Q.M.M."/>
            <person name="Hossain M.Z."/>
            <person name="Ahmed B."/>
            <person name="Rahim S."/>
            <person name="Rahman M.S."/>
            <person name="Alam M.M."/>
            <person name="Hou S."/>
            <person name="Wan X."/>
            <person name="Saito J.A."/>
            <person name="Alam M."/>
        </authorList>
    </citation>
    <scope>NUCLEOTIDE SEQUENCE [LARGE SCALE GENOMIC DNA]</scope>
    <source>
        <strain evidence="8 9">MS6</strain>
    </source>
</reference>
<feature type="region of interest" description="Disordered" evidence="6">
    <location>
        <begin position="1"/>
        <end position="31"/>
    </location>
</feature>
<name>K2QZQ3_MACPH</name>
<dbReference type="eggNOG" id="ENOG502S6G9">
    <property type="taxonomic scope" value="Eukaryota"/>
</dbReference>
<dbReference type="PANTHER" id="PTHR46910">
    <property type="entry name" value="TRANSCRIPTION FACTOR PDR1"/>
    <property type="match status" value="1"/>
</dbReference>
<dbReference type="HOGENOM" id="CLU_422849_0_0_1"/>
<sequence length="715" mass="78860">MNSDRPLLPAPPDPRSRKFHRPPLPPARPLRQRISRSLTLAACLICRHKKTKVGDSSICAASFVTPIQCDGARPTCARCKAVGEKCVYDVGQGERKAESAKNRVDSVERDFASAMQALHLLHRGSDKEAEHLYRRLRLAPDLPSLLSNLTLAPSETALPPVPPAQQPLAQVDIPGVLRYIHDNQEKIRRAFSLYAERTINLFHVYTEDEAAGILAQICEPSVYNMPGPVLCETCSIVAIASHFDRHRIPPSVGELMYNAAKHLLDDLVLQKPLRAIKVCALMILCNVITKATVALTYIDVGLGIARRQGLSSKKCPPNVDQDSWIDAQKVLRSLVLCKGWLESTLGCSSDEPALLSDAVYTGAYDVLDAAEFFRTEFTKISIIKAKILRTTANPNLSQNTIDSIRADLQSWYNALPVKLRLSENLHRDKDPQTRITVSYLHVLHLGTIMLLHRRIVSCYVHLSTGDSDCARIMIQEATQAVDEGVHAARLSARLLALLLDDGGITRHCWICIFQSYMSCCALLFSTFHDAIHRPDWPLQPRSDIGLSEKAFKVLSFCAKLDPVAASFERTLSPYMRLLQDALKADGSKKSADVSAAFLESEPALSPPPRSQPLFPPNGSTVFHQACAMLFKLLSEPFSSYAPAAGGNKQNKLNEQATPNIDELGFGMHMDWIGAGQPSSSSVPEGMASFEKQPFGWRLVRGSTEYLEAAQTLDIS</sequence>
<evidence type="ECO:0000313" key="9">
    <source>
        <dbReference type="Proteomes" id="UP000007129"/>
    </source>
</evidence>
<comment type="caution">
    <text evidence="8">The sequence shown here is derived from an EMBL/GenBank/DDBJ whole genome shotgun (WGS) entry which is preliminary data.</text>
</comment>
<dbReference type="InParanoid" id="K2QZQ3"/>
<dbReference type="AlphaFoldDB" id="K2QZQ3"/>
<keyword evidence="3" id="KW-0238">DNA-binding</keyword>
<evidence type="ECO:0000256" key="4">
    <source>
        <dbReference type="ARBA" id="ARBA00023242"/>
    </source>
</evidence>
<evidence type="ECO:0000256" key="3">
    <source>
        <dbReference type="ARBA" id="ARBA00023125"/>
    </source>
</evidence>
<gene>
    <name evidence="8" type="ORF">MPH_07303</name>
</gene>
<evidence type="ECO:0000256" key="1">
    <source>
        <dbReference type="ARBA" id="ARBA00004123"/>
    </source>
</evidence>
<keyword evidence="4" id="KW-0539">Nucleus</keyword>
<dbReference type="Pfam" id="PF00172">
    <property type="entry name" value="Zn_clus"/>
    <property type="match status" value="1"/>
</dbReference>
<evidence type="ECO:0000313" key="8">
    <source>
        <dbReference type="EMBL" id="EKG15491.1"/>
    </source>
</evidence>
<dbReference type="InterPro" id="IPR036864">
    <property type="entry name" value="Zn2-C6_fun-type_DNA-bd_sf"/>
</dbReference>
<feature type="coiled-coil region" evidence="5">
    <location>
        <begin position="90"/>
        <end position="117"/>
    </location>
</feature>
<evidence type="ECO:0000256" key="6">
    <source>
        <dbReference type="SAM" id="MobiDB-lite"/>
    </source>
</evidence>
<dbReference type="InterPro" id="IPR001138">
    <property type="entry name" value="Zn2Cys6_DnaBD"/>
</dbReference>
<dbReference type="GO" id="GO:0008270">
    <property type="term" value="F:zinc ion binding"/>
    <property type="evidence" value="ECO:0007669"/>
    <property type="project" value="InterPro"/>
</dbReference>
<dbReference type="PANTHER" id="PTHR46910:SF3">
    <property type="entry name" value="HALOTOLERANCE PROTEIN 9-RELATED"/>
    <property type="match status" value="1"/>
</dbReference>
<dbReference type="GO" id="GO:0003677">
    <property type="term" value="F:DNA binding"/>
    <property type="evidence" value="ECO:0007669"/>
    <property type="project" value="UniProtKB-KW"/>
</dbReference>
<dbReference type="GO" id="GO:0005634">
    <property type="term" value="C:nucleus"/>
    <property type="evidence" value="ECO:0007669"/>
    <property type="project" value="UniProtKB-SubCell"/>
</dbReference>
<keyword evidence="2" id="KW-0479">Metal-binding</keyword>
<feature type="domain" description="Zn(2)-C6 fungal-type" evidence="7">
    <location>
        <begin position="67"/>
        <end position="90"/>
    </location>
</feature>
<dbReference type="VEuPathDB" id="FungiDB:MPH_07303"/>
<keyword evidence="5" id="KW-0175">Coiled coil</keyword>
<dbReference type="EMBL" id="AHHD01000296">
    <property type="protein sequence ID" value="EKG15491.1"/>
    <property type="molecule type" value="Genomic_DNA"/>
</dbReference>
<dbReference type="CDD" id="cd12148">
    <property type="entry name" value="fungal_TF_MHR"/>
    <property type="match status" value="1"/>
</dbReference>
<organism evidence="8 9">
    <name type="scientific">Macrophomina phaseolina (strain MS6)</name>
    <name type="common">Charcoal rot fungus</name>
    <dbReference type="NCBI Taxonomy" id="1126212"/>
    <lineage>
        <taxon>Eukaryota</taxon>
        <taxon>Fungi</taxon>
        <taxon>Dikarya</taxon>
        <taxon>Ascomycota</taxon>
        <taxon>Pezizomycotina</taxon>
        <taxon>Dothideomycetes</taxon>
        <taxon>Dothideomycetes incertae sedis</taxon>
        <taxon>Botryosphaeriales</taxon>
        <taxon>Botryosphaeriaceae</taxon>
        <taxon>Macrophomina</taxon>
    </lineage>
</organism>
<comment type="subcellular location">
    <subcellularLocation>
        <location evidence="1">Nucleus</location>
    </subcellularLocation>
</comment>